<feature type="binding site" evidence="11">
    <location>
        <position position="167"/>
    </location>
    <ligand>
        <name>substrate</name>
    </ligand>
</feature>
<dbReference type="HAMAP" id="MF_00145">
    <property type="entry name" value="Phosphoglyc_kinase"/>
    <property type="match status" value="1"/>
</dbReference>
<dbReference type="KEGG" id="mhb:MHM_05090"/>
<feature type="binding site" evidence="11 13">
    <location>
        <position position="218"/>
    </location>
    <ligand>
        <name>ATP</name>
        <dbReference type="ChEBI" id="CHEBI:30616"/>
    </ligand>
</feature>
<evidence type="ECO:0000256" key="2">
    <source>
        <dbReference type="ARBA" id="ARBA00004838"/>
    </source>
</evidence>
<feature type="binding site" evidence="11 13">
    <location>
        <position position="337"/>
    </location>
    <ligand>
        <name>ATP</name>
        <dbReference type="ChEBI" id="CHEBI:30616"/>
    </ligand>
</feature>
<dbReference type="SUPFAM" id="SSF53748">
    <property type="entry name" value="Phosphoglycerate kinase"/>
    <property type="match status" value="1"/>
</dbReference>
<dbReference type="InterPro" id="IPR036043">
    <property type="entry name" value="Phosphoglycerate_kinase_sf"/>
</dbReference>
<dbReference type="GO" id="GO:0043531">
    <property type="term" value="F:ADP binding"/>
    <property type="evidence" value="ECO:0007669"/>
    <property type="project" value="TreeGrafter"/>
</dbReference>
<evidence type="ECO:0000256" key="12">
    <source>
        <dbReference type="PIRSR" id="PIRSR000724-1"/>
    </source>
</evidence>
<comment type="similarity">
    <text evidence="3 11 14">Belongs to the phosphoglycerate kinase family.</text>
</comment>
<dbReference type="PRINTS" id="PR00477">
    <property type="entry name" value="PHGLYCKINASE"/>
</dbReference>
<dbReference type="InterPro" id="IPR001576">
    <property type="entry name" value="Phosphoglycerate_kinase"/>
</dbReference>
<dbReference type="GO" id="GO:0005524">
    <property type="term" value="F:ATP binding"/>
    <property type="evidence" value="ECO:0007669"/>
    <property type="project" value="UniProtKB-KW"/>
</dbReference>
<evidence type="ECO:0000256" key="6">
    <source>
        <dbReference type="ARBA" id="ARBA00022679"/>
    </source>
</evidence>
<organism evidence="15">
    <name type="scientific">Candidatus Mycoplasma haematominutum 'Birmingham 1'</name>
    <dbReference type="NCBI Taxonomy" id="1116213"/>
    <lineage>
        <taxon>Bacteria</taxon>
        <taxon>Bacillati</taxon>
        <taxon>Mycoplasmatota</taxon>
        <taxon>Mollicutes</taxon>
        <taxon>Mycoplasmataceae</taxon>
        <taxon>Mycoplasma</taxon>
    </lineage>
</organism>
<comment type="catalytic activity">
    <reaction evidence="1 11 14">
        <text>(2R)-3-phosphoglycerate + ATP = (2R)-3-phospho-glyceroyl phosphate + ADP</text>
        <dbReference type="Rhea" id="RHEA:14801"/>
        <dbReference type="ChEBI" id="CHEBI:30616"/>
        <dbReference type="ChEBI" id="CHEBI:57604"/>
        <dbReference type="ChEBI" id="CHEBI:58272"/>
        <dbReference type="ChEBI" id="CHEBI:456216"/>
        <dbReference type="EC" id="2.7.2.3"/>
    </reaction>
</comment>
<protein>
    <recommendedName>
        <fullName evidence="5 11">Phosphoglycerate kinase</fullName>
        <ecNumber evidence="4 11">2.7.2.3</ecNumber>
    </recommendedName>
</protein>
<dbReference type="UniPathway" id="UPA00109">
    <property type="reaction ID" value="UER00185"/>
</dbReference>
<dbReference type="PIRSF" id="PIRSF000724">
    <property type="entry name" value="Pgk"/>
    <property type="match status" value="1"/>
</dbReference>
<feature type="binding site" evidence="12">
    <location>
        <position position="38"/>
    </location>
    <ligand>
        <name>(2R)-3-phosphoglycerate</name>
        <dbReference type="ChEBI" id="CHEBI:58272"/>
    </ligand>
</feature>
<evidence type="ECO:0000256" key="1">
    <source>
        <dbReference type="ARBA" id="ARBA00000642"/>
    </source>
</evidence>
<sequence length="411" mass="45120">MRYNKVTLRDLEPSGKTVVLRLDLNVPVKDGQVMNKTRILGSIETIQYLLDRECKVVILSHFDRIKNYDEIADGSKSLLPVAQEIQKIFFNKKVLFINTTSFENVKGTIKNNPKVDIFVLENTRYYDIDPQSKQNVKWESGNNPALAQFYSEIGDIFVNDAFGTSHRAHASNVGVAERSQQSAVGFLIEKELKALNFVLDAPPDGKVMILGGSKVSDKLKLIKEIVNHVSTLIIGGGMAYTFLKAQGKSIGKSLVEDDYLDECSKLLKNYSGKIVLPIDHVVSDSFADIPGRIIEDNSDHWGVGMALDIGPKTIEKFSKILEGAKIVIWNGPLGVFEMSNYSKGTFEILKKLSDLTASKGVYSLIGGGDSVAAAEKKGIADKFSFVSTGGGATLTFLERSSMPGIEAIQNK</sequence>
<reference evidence="15" key="2">
    <citation type="submission" date="2011-11" db="EMBL/GenBank/DDBJ databases">
        <authorList>
            <person name="Barker E."/>
        </authorList>
    </citation>
    <scope>NUCLEOTIDE SEQUENCE</scope>
    <source>
        <strain evidence="15">Birmingham 1</strain>
    </source>
</reference>
<dbReference type="AlphaFoldDB" id="G8C3X9"/>
<dbReference type="PANTHER" id="PTHR11406">
    <property type="entry name" value="PHOSPHOGLYCERATE KINASE"/>
    <property type="match status" value="1"/>
</dbReference>
<proteinExistence type="inferred from homology"/>
<evidence type="ECO:0000256" key="4">
    <source>
        <dbReference type="ARBA" id="ARBA00013061"/>
    </source>
</evidence>
<dbReference type="GO" id="GO:0006096">
    <property type="term" value="P:glycolytic process"/>
    <property type="evidence" value="ECO:0007669"/>
    <property type="project" value="UniProtKB-UniRule"/>
</dbReference>
<keyword evidence="6 11" id="KW-0808">Transferase</keyword>
<comment type="caution">
    <text evidence="11">Lacks conserved residue(s) required for the propagation of feature annotation.</text>
</comment>
<evidence type="ECO:0000313" key="15">
    <source>
        <dbReference type="EMBL" id="CCE67027.1"/>
    </source>
</evidence>
<dbReference type="PATRIC" id="fig|1116213.3.peg.551"/>
<feature type="binding site" evidence="11 13">
    <location>
        <begin position="367"/>
        <end position="370"/>
    </location>
    <ligand>
        <name>ATP</name>
        <dbReference type="ChEBI" id="CHEBI:30616"/>
    </ligand>
</feature>
<dbReference type="OrthoDB" id="9808460at2"/>
<feature type="binding site" evidence="11">
    <location>
        <position position="124"/>
    </location>
    <ligand>
        <name>substrate</name>
    </ligand>
</feature>
<dbReference type="GO" id="GO:0004618">
    <property type="term" value="F:phosphoglycerate kinase activity"/>
    <property type="evidence" value="ECO:0007669"/>
    <property type="project" value="UniProtKB-UniRule"/>
</dbReference>
<comment type="subunit">
    <text evidence="11">Monomer.</text>
</comment>
<keyword evidence="7 11" id="KW-0547">Nucleotide-binding</keyword>
<feature type="binding site" evidence="12">
    <location>
        <position position="124"/>
    </location>
    <ligand>
        <name>(2R)-3-phosphoglycerate</name>
        <dbReference type="ChEBI" id="CHEBI:58272"/>
    </ligand>
</feature>
<feature type="binding site" evidence="11">
    <location>
        <position position="38"/>
    </location>
    <ligand>
        <name>substrate</name>
    </ligand>
</feature>
<dbReference type="EC" id="2.7.2.3" evidence="4 11"/>
<dbReference type="Pfam" id="PF00162">
    <property type="entry name" value="PGK"/>
    <property type="match status" value="1"/>
</dbReference>
<keyword evidence="9 11" id="KW-0067">ATP-binding</keyword>
<dbReference type="FunFam" id="3.40.50.1260:FF:000031">
    <property type="entry name" value="Phosphoglycerate kinase 1"/>
    <property type="match status" value="1"/>
</dbReference>
<evidence type="ECO:0000256" key="11">
    <source>
        <dbReference type="HAMAP-Rule" id="MF_00145"/>
    </source>
</evidence>
<accession>G8C3X9</accession>
<dbReference type="GO" id="GO:0006094">
    <property type="term" value="P:gluconeogenesis"/>
    <property type="evidence" value="ECO:0007669"/>
    <property type="project" value="TreeGrafter"/>
</dbReference>
<dbReference type="HOGENOM" id="CLU_025427_0_2_14"/>
<evidence type="ECO:0000256" key="9">
    <source>
        <dbReference type="ARBA" id="ARBA00022840"/>
    </source>
</evidence>
<feature type="binding site" evidence="11 12">
    <location>
        <begin position="23"/>
        <end position="25"/>
    </location>
    <ligand>
        <name>substrate</name>
    </ligand>
</feature>
<dbReference type="InterPro" id="IPR015824">
    <property type="entry name" value="Phosphoglycerate_kinase_N"/>
</dbReference>
<comment type="subcellular location">
    <subcellularLocation>
        <location evidence="11">Cytoplasm</location>
    </subcellularLocation>
</comment>
<dbReference type="PANTHER" id="PTHR11406:SF23">
    <property type="entry name" value="PHOSPHOGLYCERATE KINASE 1, CHLOROPLASTIC-RELATED"/>
    <property type="match status" value="1"/>
</dbReference>
<dbReference type="Gene3D" id="3.40.50.1260">
    <property type="entry name" value="Phosphoglycerate kinase, N-terminal domain"/>
    <property type="match status" value="2"/>
</dbReference>
<evidence type="ECO:0000256" key="14">
    <source>
        <dbReference type="RuleBase" id="RU000532"/>
    </source>
</evidence>
<dbReference type="PROSITE" id="PS00111">
    <property type="entry name" value="PGLYCERATE_KINASE"/>
    <property type="match status" value="1"/>
</dbReference>
<keyword evidence="8 11" id="KW-0418">Kinase</keyword>
<evidence type="ECO:0000256" key="10">
    <source>
        <dbReference type="ARBA" id="ARBA00023152"/>
    </source>
</evidence>
<comment type="pathway">
    <text evidence="2 11">Carbohydrate degradation; glycolysis; pyruvate from D-glyceraldehyde 3-phosphate: step 2/5.</text>
</comment>
<dbReference type="InterPro" id="IPR015911">
    <property type="entry name" value="Phosphoglycerate_kinase_CS"/>
</dbReference>
<keyword evidence="11" id="KW-0963">Cytoplasm</keyword>
<name>G8C3X9_9MOLU</name>
<feature type="binding site" evidence="12">
    <location>
        <position position="167"/>
    </location>
    <ligand>
        <name>(2R)-3-phosphoglycerate</name>
        <dbReference type="ChEBI" id="CHEBI:58272"/>
    </ligand>
</feature>
<dbReference type="RefSeq" id="WP_015511892.1">
    <property type="nucleotide sequence ID" value="NC_021007.1"/>
</dbReference>
<dbReference type="EMBL" id="HE613254">
    <property type="protein sequence ID" value="CCE67027.1"/>
    <property type="molecule type" value="Genomic_DNA"/>
</dbReference>
<dbReference type="GO" id="GO:0005829">
    <property type="term" value="C:cytosol"/>
    <property type="evidence" value="ECO:0007669"/>
    <property type="project" value="TreeGrafter"/>
</dbReference>
<feature type="binding site" evidence="11 12">
    <location>
        <begin position="61"/>
        <end position="64"/>
    </location>
    <ligand>
        <name>substrate</name>
    </ligand>
</feature>
<evidence type="ECO:0000256" key="5">
    <source>
        <dbReference type="ARBA" id="ARBA00016471"/>
    </source>
</evidence>
<gene>
    <name evidence="11 15" type="primary">pgk</name>
    <name evidence="15" type="ORF">MHM_05090</name>
</gene>
<evidence type="ECO:0000256" key="13">
    <source>
        <dbReference type="PIRSR" id="PIRSR000724-2"/>
    </source>
</evidence>
<reference evidence="15" key="1">
    <citation type="submission" date="2011-11" db="EMBL/GenBank/DDBJ databases">
        <title>Complete genome sequence of Candidatus Mycoplasma haemominutum.</title>
        <authorList>
            <person name="Barker E.N."/>
            <person name="Darby A.C."/>
            <person name="Helps C.R."/>
            <person name="Peters I.R."/>
            <person name="Hughes M.A."/>
            <person name="Radford A.D."/>
            <person name="Novacco M."/>
            <person name="Boretti F."/>
            <person name="Hofmann-Lehmann R."/>
            <person name="Tasker S."/>
        </authorList>
    </citation>
    <scope>NUCLEOTIDE SEQUENCE</scope>
    <source>
        <strain evidence="15">Birmingham 1</strain>
    </source>
</reference>
<evidence type="ECO:0000256" key="7">
    <source>
        <dbReference type="ARBA" id="ARBA00022741"/>
    </source>
</evidence>
<evidence type="ECO:0000256" key="3">
    <source>
        <dbReference type="ARBA" id="ARBA00008982"/>
    </source>
</evidence>
<keyword evidence="10 11" id="KW-0324">Glycolysis</keyword>
<evidence type="ECO:0000256" key="8">
    <source>
        <dbReference type="ARBA" id="ARBA00022777"/>
    </source>
</evidence>